<proteinExistence type="predicted"/>
<evidence type="ECO:0000313" key="2">
    <source>
        <dbReference type="EMBL" id="WBO83570.1"/>
    </source>
</evidence>
<dbReference type="PANTHER" id="PTHR48098:SF6">
    <property type="entry name" value="FERRI-BACILLIBACTIN ESTERASE BESA"/>
    <property type="match status" value="1"/>
</dbReference>
<sequence>MNLRLLVLLPLLWLAFSSSAQPATPSPARLEQLGLVTSRFVQPRRVSVWLPPGYEQGRRYPVLYMHDGQNLFERATSYGGTAWEVDSVLTQLIGAKQARACIVVGVWNTDRRFREYAPAKPYAAMPEARRARLAQERPGTPLSDDYLKFLVQELKPRIDSQYRTSPRRLDTFVAGSSMGGLISLYAAMEYPQVFGGAACLSTHWPLSLKESTPDFTTAMLVYLQPRLTGRLRPRLYFDYGTTTLDAWYEPHQQRVDSLLRAVRYPRQRWLTRKYAGAAHNEAAWQQRVAVPLRFLLGR</sequence>
<dbReference type="GO" id="GO:0016787">
    <property type="term" value="F:hydrolase activity"/>
    <property type="evidence" value="ECO:0007669"/>
    <property type="project" value="UniProtKB-KW"/>
</dbReference>
<dbReference type="InterPro" id="IPR000801">
    <property type="entry name" value="Esterase-like"/>
</dbReference>
<dbReference type="RefSeq" id="WP_270125955.1">
    <property type="nucleotide sequence ID" value="NZ_CP115396.1"/>
</dbReference>
<keyword evidence="3" id="KW-1185">Reference proteome</keyword>
<keyword evidence="2" id="KW-0378">Hydrolase</keyword>
<dbReference type="PANTHER" id="PTHR48098">
    <property type="entry name" value="ENTEROCHELIN ESTERASE-RELATED"/>
    <property type="match status" value="1"/>
</dbReference>
<dbReference type="InterPro" id="IPR029058">
    <property type="entry name" value="AB_hydrolase_fold"/>
</dbReference>
<protein>
    <submittedName>
        <fullName evidence="2">Alpha/beta hydrolase-fold protein</fullName>
    </submittedName>
</protein>
<keyword evidence="1" id="KW-0732">Signal</keyword>
<feature type="chain" id="PRO_5045701337" evidence="1">
    <location>
        <begin position="21"/>
        <end position="298"/>
    </location>
</feature>
<feature type="signal peptide" evidence="1">
    <location>
        <begin position="1"/>
        <end position="20"/>
    </location>
</feature>
<dbReference type="Pfam" id="PF00756">
    <property type="entry name" value="Esterase"/>
    <property type="match status" value="1"/>
</dbReference>
<name>A0ABY7PJV7_9BACT</name>
<reference evidence="2 3" key="1">
    <citation type="journal article" date="2011" name="Int. J. Syst. Evol. Microbiol.">
        <title>Hymenobacter yonginensis sp. nov., isolated from a mesotrophic artificial lake.</title>
        <authorList>
            <person name="Joung Y."/>
            <person name="Cho S.H."/>
            <person name="Kim H."/>
            <person name="Kim S.B."/>
            <person name="Joh K."/>
        </authorList>
    </citation>
    <scope>NUCLEOTIDE SEQUENCE [LARGE SCALE GENOMIC DNA]</scope>
    <source>
        <strain evidence="2 3">KCTC 22745</strain>
    </source>
</reference>
<dbReference type="Proteomes" id="UP001211872">
    <property type="component" value="Chromosome"/>
</dbReference>
<organism evidence="2 3">
    <name type="scientific">Hymenobacter yonginensis</name>
    <dbReference type="NCBI Taxonomy" id="748197"/>
    <lineage>
        <taxon>Bacteria</taxon>
        <taxon>Pseudomonadati</taxon>
        <taxon>Bacteroidota</taxon>
        <taxon>Cytophagia</taxon>
        <taxon>Cytophagales</taxon>
        <taxon>Hymenobacteraceae</taxon>
        <taxon>Hymenobacter</taxon>
    </lineage>
</organism>
<dbReference type="EMBL" id="CP115396">
    <property type="protein sequence ID" value="WBO83570.1"/>
    <property type="molecule type" value="Genomic_DNA"/>
</dbReference>
<dbReference type="Gene3D" id="3.40.50.1820">
    <property type="entry name" value="alpha/beta hydrolase"/>
    <property type="match status" value="1"/>
</dbReference>
<evidence type="ECO:0000256" key="1">
    <source>
        <dbReference type="SAM" id="SignalP"/>
    </source>
</evidence>
<evidence type="ECO:0000313" key="3">
    <source>
        <dbReference type="Proteomes" id="UP001211872"/>
    </source>
</evidence>
<gene>
    <name evidence="2" type="ORF">O9Z63_14420</name>
</gene>
<accession>A0ABY7PJV7</accession>
<dbReference type="InterPro" id="IPR050583">
    <property type="entry name" value="Mycobacterial_A85_antigen"/>
</dbReference>
<dbReference type="SUPFAM" id="SSF53474">
    <property type="entry name" value="alpha/beta-Hydrolases"/>
    <property type="match status" value="1"/>
</dbReference>